<feature type="region of interest" description="Disordered" evidence="2">
    <location>
        <begin position="135"/>
        <end position="155"/>
    </location>
</feature>
<feature type="domain" description="PGF-CTERM archaeal protein-sorting signal" evidence="4">
    <location>
        <begin position="161"/>
        <end position="182"/>
    </location>
</feature>
<dbReference type="GO" id="GO:0005886">
    <property type="term" value="C:plasma membrane"/>
    <property type="evidence" value="ECO:0007669"/>
    <property type="project" value="UniProtKB-SubCell"/>
</dbReference>
<proteinExistence type="predicted"/>
<dbReference type="InterPro" id="IPR006311">
    <property type="entry name" value="TAT_signal"/>
</dbReference>
<dbReference type="KEGG" id="hlm:DV707_10950"/>
<dbReference type="AlphaFoldDB" id="A0A1H5ZEP9"/>
<evidence type="ECO:0000313" key="5">
    <source>
        <dbReference type="EMBL" id="QCC48139.1"/>
    </source>
</evidence>
<name>A0A1H5ZEP9_9EURY</name>
<keyword evidence="3" id="KW-0812">Transmembrane</keyword>
<reference evidence="6 7" key="1">
    <citation type="submission" date="2016-10" db="EMBL/GenBank/DDBJ databases">
        <authorList>
            <person name="de Groot N.N."/>
        </authorList>
    </citation>
    <scope>NUCLEOTIDE SEQUENCE [LARGE SCALE GENOMIC DNA]</scope>
    <source>
        <strain evidence="6 7">CGMCC 1.10331</strain>
    </source>
</reference>
<evidence type="ECO:0000256" key="2">
    <source>
        <dbReference type="SAM" id="MobiDB-lite"/>
    </source>
</evidence>
<feature type="transmembrane region" description="Helical" evidence="3">
    <location>
        <begin position="160"/>
        <end position="179"/>
    </location>
</feature>
<evidence type="ECO:0000259" key="4">
    <source>
        <dbReference type="Pfam" id="PF18204"/>
    </source>
</evidence>
<dbReference type="NCBIfam" id="TIGR04126">
    <property type="entry name" value="PGF_CTERM"/>
    <property type="match status" value="1"/>
</dbReference>
<keyword evidence="3" id="KW-0472">Membrane</keyword>
<evidence type="ECO:0000313" key="8">
    <source>
        <dbReference type="Proteomes" id="UP000296733"/>
    </source>
</evidence>
<dbReference type="Pfam" id="PF18204">
    <property type="entry name" value="PGF-CTERM"/>
    <property type="match status" value="1"/>
</dbReference>
<sequence>MTSPPTKRLHRRLRSASNRRRLTALALAAVLVVTAAAAVASPAVAQSDTDPFALDTEAVESVTNATVSGTTTLDAGTEIQVRLSSTGETSPQFLKTKTTTVGSDGAWDATFDLSAIETHDTVGVSVVVTNESDDRSAGFEVPIENDRATPTDSGGSLASAPGFGIGTAVAGLLGSAALLRRRD</sequence>
<evidence type="ECO:0000256" key="3">
    <source>
        <dbReference type="SAM" id="Phobius"/>
    </source>
</evidence>
<dbReference type="Gene3D" id="2.60.40.10">
    <property type="entry name" value="Immunoglobulins"/>
    <property type="match status" value="1"/>
</dbReference>
<dbReference type="GeneID" id="39858618"/>
<keyword evidence="7" id="KW-1185">Reference proteome</keyword>
<dbReference type="GO" id="GO:0030115">
    <property type="term" value="C:S-layer"/>
    <property type="evidence" value="ECO:0007669"/>
    <property type="project" value="UniProtKB-SubCell"/>
</dbReference>
<dbReference type="Proteomes" id="UP000236740">
    <property type="component" value="Unassembled WGS sequence"/>
</dbReference>
<evidence type="ECO:0000313" key="6">
    <source>
        <dbReference type="EMBL" id="SEG34107.1"/>
    </source>
</evidence>
<protein>
    <submittedName>
        <fullName evidence="6">PGF-CTERM protein</fullName>
    </submittedName>
    <submittedName>
        <fullName evidence="5">PGF-CTERM sorting domain-containing protein</fullName>
    </submittedName>
</protein>
<dbReference type="InterPro" id="IPR013783">
    <property type="entry name" value="Ig-like_fold"/>
</dbReference>
<dbReference type="RefSeq" id="WP_103991659.1">
    <property type="nucleotide sequence ID" value="NZ_CP031311.1"/>
</dbReference>
<dbReference type="InterPro" id="IPR026371">
    <property type="entry name" value="PGF_CTERM"/>
</dbReference>
<dbReference type="PROSITE" id="PS51318">
    <property type="entry name" value="TAT"/>
    <property type="match status" value="1"/>
</dbReference>
<accession>A0A1H5ZEP9</accession>
<dbReference type="EMBL" id="FNVN01000002">
    <property type="protein sequence ID" value="SEG34107.1"/>
    <property type="molecule type" value="Genomic_DNA"/>
</dbReference>
<dbReference type="NCBIfam" id="NF045517">
    <property type="entry name" value="halo_surf_dom"/>
    <property type="match status" value="1"/>
</dbReference>
<dbReference type="OrthoDB" id="307958at2157"/>
<gene>
    <name evidence="5" type="ORF">DV707_10950</name>
    <name evidence="6" type="ORF">SAMN04488133_1944</name>
</gene>
<keyword evidence="1" id="KW-0732">Signal</keyword>
<dbReference type="Proteomes" id="UP000296733">
    <property type="component" value="Chromosome"/>
</dbReference>
<organism evidence="6 7">
    <name type="scientific">Halobellus limi</name>
    <dbReference type="NCBI Taxonomy" id="699433"/>
    <lineage>
        <taxon>Archaea</taxon>
        <taxon>Methanobacteriati</taxon>
        <taxon>Methanobacteriota</taxon>
        <taxon>Stenosarchaea group</taxon>
        <taxon>Halobacteria</taxon>
        <taxon>Halobacteriales</taxon>
        <taxon>Haloferacaceae</taxon>
        <taxon>Halobellus</taxon>
    </lineage>
</organism>
<evidence type="ECO:0000313" key="7">
    <source>
        <dbReference type="Proteomes" id="UP000236740"/>
    </source>
</evidence>
<reference evidence="5 8" key="2">
    <citation type="journal article" date="2019" name="Nat. Commun.">
        <title>A new type of DNA phosphorothioation-based antiviral system in archaea.</title>
        <authorList>
            <person name="Xiong L."/>
            <person name="Liu S."/>
            <person name="Chen S."/>
            <person name="Xiao Y."/>
            <person name="Zhu B."/>
            <person name="Gao Y."/>
            <person name="Zhang Y."/>
            <person name="Chen B."/>
            <person name="Luo J."/>
            <person name="Deng Z."/>
            <person name="Chen X."/>
            <person name="Wang L."/>
            <person name="Chen S."/>
        </authorList>
    </citation>
    <scope>NUCLEOTIDE SEQUENCE [LARGE SCALE GENOMIC DNA]</scope>
    <source>
        <strain evidence="5 8">CGMCC 1.10331</strain>
    </source>
</reference>
<dbReference type="EMBL" id="CP031311">
    <property type="protein sequence ID" value="QCC48139.1"/>
    <property type="molecule type" value="Genomic_DNA"/>
</dbReference>
<keyword evidence="3" id="KW-1133">Transmembrane helix</keyword>
<evidence type="ECO:0000256" key="1">
    <source>
        <dbReference type="ARBA" id="ARBA00022729"/>
    </source>
</evidence>